<dbReference type="InterPro" id="IPR014782">
    <property type="entry name" value="Peptidase_M1_dom"/>
</dbReference>
<dbReference type="AlphaFoldDB" id="A0A501PPP5"/>
<name>A0A501PPP5_9PROT</name>
<comment type="caution">
    <text evidence="3">The sequence shown here is derived from an EMBL/GenBank/DDBJ whole genome shotgun (WGS) entry which is preliminary data.</text>
</comment>
<dbReference type="PANTHER" id="PTHR11533:SF174">
    <property type="entry name" value="PUROMYCIN-SENSITIVE AMINOPEPTIDASE-RELATED"/>
    <property type="match status" value="1"/>
</dbReference>
<dbReference type="GO" id="GO:0070006">
    <property type="term" value="F:metalloaminopeptidase activity"/>
    <property type="evidence" value="ECO:0007669"/>
    <property type="project" value="TreeGrafter"/>
</dbReference>
<dbReference type="PANTHER" id="PTHR11533">
    <property type="entry name" value="PROTEASE M1 ZINC METALLOPROTEASE"/>
    <property type="match status" value="1"/>
</dbReference>
<dbReference type="GO" id="GO:0008270">
    <property type="term" value="F:zinc ion binding"/>
    <property type="evidence" value="ECO:0007669"/>
    <property type="project" value="InterPro"/>
</dbReference>
<evidence type="ECO:0000259" key="2">
    <source>
        <dbReference type="Pfam" id="PF01433"/>
    </source>
</evidence>
<dbReference type="GO" id="GO:0005615">
    <property type="term" value="C:extracellular space"/>
    <property type="evidence" value="ECO:0007669"/>
    <property type="project" value="TreeGrafter"/>
</dbReference>
<dbReference type="GO" id="GO:0016020">
    <property type="term" value="C:membrane"/>
    <property type="evidence" value="ECO:0007669"/>
    <property type="project" value="TreeGrafter"/>
</dbReference>
<organism evidence="3 4">
    <name type="scientific">Emcibacter nanhaiensis</name>
    <dbReference type="NCBI Taxonomy" id="1505037"/>
    <lineage>
        <taxon>Bacteria</taxon>
        <taxon>Pseudomonadati</taxon>
        <taxon>Pseudomonadota</taxon>
        <taxon>Alphaproteobacteria</taxon>
        <taxon>Emcibacterales</taxon>
        <taxon>Emcibacteraceae</taxon>
        <taxon>Emcibacter</taxon>
    </lineage>
</organism>
<dbReference type="Gene3D" id="1.10.390.10">
    <property type="entry name" value="Neutral Protease Domain 2"/>
    <property type="match status" value="1"/>
</dbReference>
<dbReference type="GO" id="GO:0043171">
    <property type="term" value="P:peptide catabolic process"/>
    <property type="evidence" value="ECO:0007669"/>
    <property type="project" value="TreeGrafter"/>
</dbReference>
<accession>A0A501PPP5</accession>
<dbReference type="EMBL" id="VFIY01000005">
    <property type="protein sequence ID" value="TPD62072.1"/>
    <property type="molecule type" value="Genomic_DNA"/>
</dbReference>
<feature type="domain" description="Peptidase M1 membrane alanine aminopeptidase" evidence="2">
    <location>
        <begin position="345"/>
        <end position="552"/>
    </location>
</feature>
<keyword evidence="4" id="KW-1185">Reference proteome</keyword>
<evidence type="ECO:0000313" key="4">
    <source>
        <dbReference type="Proteomes" id="UP000319148"/>
    </source>
</evidence>
<reference evidence="4" key="1">
    <citation type="submission" date="2019-06" db="EMBL/GenBank/DDBJ databases">
        <title>The complete genome of Emcibacter congregatus ZYLT.</title>
        <authorList>
            <person name="Zhao Z."/>
        </authorList>
    </citation>
    <scope>NUCLEOTIDE SEQUENCE [LARGE SCALE GENOMIC DNA]</scope>
    <source>
        <strain evidence="4">MCCC 1A06723</strain>
    </source>
</reference>
<keyword evidence="1" id="KW-0175">Coiled coil</keyword>
<sequence>MTHAQTIEQLNDSFRQLDPYLPTANSYRTASGAPGHAYWQQQVDYKIAVELDDDTQSLEGRETITYHNNSPDELRYLWLQLDQNRFAKGSMDQETRAAKDLDKSSFKDFHRDVYEKDFEGGHKVKFVRDAAGNDLPYTVVETMMRVDLRAPLKPGQTLKLDIAWSFRIFDGTIIKARGGYEYFKEDENYIYEVAQWFPRLAAYSDYNGWHNKQYLGDGEFTLEFGDYDVAVTVPAHHVVTATGVLQNPAEVLSDLQRKRLEKARKSDRPVHIITPDEALANQHQRSKETKTWRFKAENVRDFAFASSRKFIWDAMGYKQKENGETVMAMSFYPEEANPLWGLYSTHAVAHTLQVYNKYALVYPYPVAISVHGAVTGGMEYPMISFNGYRPTKHDDGTRTYERKTKYGLISVVIHEVGHNYFPMIVNSDERQWTWMDEGLNTFLQYLAEQEWEQDYPSRRGEPYKIVDFMKGDNQVPIMTNAESLLQKGNNAYAKPATALNILRESILGRELFDFSFREYSRRWQFKRPTPADLFRTMEDASGVDLDWFWRGWFYTTNHVDISLDNVRHLHLDTKNPEVEQDWLRTQEEKRPETLSEQRNKDLPKRIDRFKELRDFYNENDEYTVTNRQRNNYQTLLGELEEHERKLLEEKSHIYMLDLTNRGGLVMPVYAEVTYADGKTEEFRWAAEIWRKNNKQVSKMILSDKPIVSVQLDPRLETADVDTTNNSFPRKISEDSRFDLFKTKKKRDMMREMREPLATGGKEKK</sequence>
<dbReference type="Pfam" id="PF01433">
    <property type="entry name" value="Peptidase_M1"/>
    <property type="match status" value="1"/>
</dbReference>
<evidence type="ECO:0000256" key="1">
    <source>
        <dbReference type="SAM" id="Coils"/>
    </source>
</evidence>
<feature type="coiled-coil region" evidence="1">
    <location>
        <begin position="625"/>
        <end position="652"/>
    </location>
</feature>
<dbReference type="GO" id="GO:0042277">
    <property type="term" value="F:peptide binding"/>
    <property type="evidence" value="ECO:0007669"/>
    <property type="project" value="TreeGrafter"/>
</dbReference>
<dbReference type="InterPro" id="IPR027268">
    <property type="entry name" value="Peptidase_M4/M1_CTD_sf"/>
</dbReference>
<protein>
    <submittedName>
        <fullName evidence="3">M1 family metallopeptidase</fullName>
    </submittedName>
</protein>
<dbReference type="Proteomes" id="UP000319148">
    <property type="component" value="Unassembled WGS sequence"/>
</dbReference>
<evidence type="ECO:0000313" key="3">
    <source>
        <dbReference type="EMBL" id="TPD62072.1"/>
    </source>
</evidence>
<dbReference type="GO" id="GO:0005737">
    <property type="term" value="C:cytoplasm"/>
    <property type="evidence" value="ECO:0007669"/>
    <property type="project" value="TreeGrafter"/>
</dbReference>
<proteinExistence type="predicted"/>
<dbReference type="OrthoDB" id="9814383at2"/>
<dbReference type="CDD" id="cd09604">
    <property type="entry name" value="M1_APN_like"/>
    <property type="match status" value="1"/>
</dbReference>
<gene>
    <name evidence="3" type="ORF">FIV46_07220</name>
</gene>
<dbReference type="SUPFAM" id="SSF55486">
    <property type="entry name" value="Metalloproteases ('zincins'), catalytic domain"/>
    <property type="match status" value="1"/>
</dbReference>
<dbReference type="InterPro" id="IPR050344">
    <property type="entry name" value="Peptidase_M1_aminopeptidases"/>
</dbReference>